<dbReference type="RefSeq" id="WP_101533420.1">
    <property type="nucleotide sequence ID" value="NZ_JBFHIU010000006.1"/>
</dbReference>
<dbReference type="Proteomes" id="UP000234881">
    <property type="component" value="Unassembled WGS sequence"/>
</dbReference>
<comment type="caution">
    <text evidence="1">The sequence shown here is derived from an EMBL/GenBank/DDBJ whole genome shotgun (WGS) entry which is preliminary data.</text>
</comment>
<name>A0A2N5XSB3_9HYPH</name>
<proteinExistence type="predicted"/>
<dbReference type="AlphaFoldDB" id="A0A2N5XSB3"/>
<dbReference type="EMBL" id="PKUQ01000016">
    <property type="protein sequence ID" value="PLW77402.1"/>
    <property type="molecule type" value="Genomic_DNA"/>
</dbReference>
<sequence>MIWMWWFYGAEGLSVASLFSYLLDHIAASCRHAYIFLMYISQVFDHVGVLRLELGGSRLHIIGNHSPPLLLPERCDRLEGFQDMKDVIANG</sequence>
<keyword evidence="2" id="KW-1185">Reference proteome</keyword>
<protein>
    <submittedName>
        <fullName evidence="1">Uncharacterized protein</fullName>
    </submittedName>
</protein>
<organism evidence="1 2">
    <name type="scientific">Cohaesibacter celericrescens</name>
    <dbReference type="NCBI Taxonomy" id="2067669"/>
    <lineage>
        <taxon>Bacteria</taxon>
        <taxon>Pseudomonadati</taxon>
        <taxon>Pseudomonadota</taxon>
        <taxon>Alphaproteobacteria</taxon>
        <taxon>Hyphomicrobiales</taxon>
        <taxon>Cohaesibacteraceae</taxon>
    </lineage>
</organism>
<evidence type="ECO:0000313" key="1">
    <source>
        <dbReference type="EMBL" id="PLW77402.1"/>
    </source>
</evidence>
<accession>A0A2N5XSB3</accession>
<gene>
    <name evidence="1" type="ORF">C0081_08665</name>
</gene>
<reference evidence="1 2" key="1">
    <citation type="submission" date="2018-01" db="EMBL/GenBank/DDBJ databases">
        <title>The draft genome sequence of Cohaesibacter sp. H1304.</title>
        <authorList>
            <person name="Wang N.-N."/>
            <person name="Du Z.-J."/>
        </authorList>
    </citation>
    <scope>NUCLEOTIDE SEQUENCE [LARGE SCALE GENOMIC DNA]</scope>
    <source>
        <strain evidence="1 2">H1304</strain>
    </source>
</reference>
<evidence type="ECO:0000313" key="2">
    <source>
        <dbReference type="Proteomes" id="UP000234881"/>
    </source>
</evidence>